<dbReference type="KEGG" id="agl:PYTT_1412"/>
<dbReference type="InterPro" id="IPR012340">
    <property type="entry name" value="NA-bd_OB-fold"/>
</dbReference>
<dbReference type="Proteomes" id="UP000176204">
    <property type="component" value="Chromosome I"/>
</dbReference>
<accession>A0A1C7PA10</accession>
<organism evidence="1 2">
    <name type="scientific">Akkermansia glycaniphila</name>
    <dbReference type="NCBI Taxonomy" id="1679444"/>
    <lineage>
        <taxon>Bacteria</taxon>
        <taxon>Pseudomonadati</taxon>
        <taxon>Verrucomicrobiota</taxon>
        <taxon>Verrucomicrobiia</taxon>
        <taxon>Verrucomicrobiales</taxon>
        <taxon>Akkermansiaceae</taxon>
        <taxon>Akkermansia</taxon>
    </lineage>
</organism>
<reference evidence="2" key="1">
    <citation type="submission" date="2016-09" db="EMBL/GenBank/DDBJ databases">
        <authorList>
            <person name="Koehorst J."/>
        </authorList>
    </citation>
    <scope>NUCLEOTIDE SEQUENCE [LARGE SCALE GENOMIC DNA]</scope>
</reference>
<dbReference type="OrthoDB" id="197901at2"/>
<evidence type="ECO:0000313" key="1">
    <source>
        <dbReference type="EMBL" id="SEH87959.1"/>
    </source>
</evidence>
<keyword evidence="2" id="KW-1185">Reference proteome</keyword>
<dbReference type="STRING" id="1679444.PYTT_1412"/>
<protein>
    <submittedName>
        <fullName evidence="1">Nucleic acid-binding ob-fold</fullName>
    </submittedName>
</protein>
<dbReference type="AlphaFoldDB" id="A0A1C7PA10"/>
<dbReference type="RefSeq" id="WP_067771681.1">
    <property type="nucleotide sequence ID" value="NZ_JACVVN010000009.1"/>
</dbReference>
<name>A0A1C7PA10_9BACT</name>
<dbReference type="SUPFAM" id="SSF50249">
    <property type="entry name" value="Nucleic acid-binding proteins"/>
    <property type="match status" value="1"/>
</dbReference>
<dbReference type="Gene3D" id="2.40.50.140">
    <property type="entry name" value="Nucleic acid-binding proteins"/>
    <property type="match status" value="1"/>
</dbReference>
<gene>
    <name evidence="1" type="ORF">PYTT_1412</name>
</gene>
<dbReference type="EMBL" id="LT629973">
    <property type="protein sequence ID" value="SEH87959.1"/>
    <property type="molecule type" value="Genomic_DNA"/>
</dbReference>
<proteinExistence type="predicted"/>
<sequence>MKRIIHPSNFIECTGIVIDRFAETAFHASLPNGKECVAFVEKKQAPLRDLLKPGDRVRLTLCPADMDRARVDALLEDEPRTK</sequence>
<evidence type="ECO:0000313" key="2">
    <source>
        <dbReference type="Proteomes" id="UP000176204"/>
    </source>
</evidence>